<dbReference type="RefSeq" id="WP_126449983.1">
    <property type="nucleotide sequence ID" value="NZ_AP018553.1"/>
</dbReference>
<dbReference type="OrthoDB" id="383702at2157"/>
<proteinExistence type="predicted"/>
<sequence>MSSSGTGSQLGQELATVPFDQMIKNILLAMVAGQNAANAAFIAGVNDLANATLTIKYSTSSGSQKGSNTEVTGNALAFGILPILLEISGAVITIKIDLTFVSQVQESVQVNAGVEGLADFLLFSASVNARYQNTYSFSADASSSIEIHVSPAPPPQPIMEVIKAVVAANPPSSTSGGGSTSGS</sequence>
<reference evidence="1" key="3">
    <citation type="journal article" date="2019" name="BMC Res. Notes">
        <title>Complete genome sequence of the Sulfodiicoccus acidiphilus strain HS-1T, the first crenarchaeon that lacks polB3, isolated from an acidic hot spring in Ohwaku-dani, Hakone, Japan.</title>
        <authorList>
            <person name="Sakai H.D."/>
            <person name="Kurosawa N."/>
        </authorList>
    </citation>
    <scope>NUCLEOTIDE SEQUENCE</scope>
    <source>
        <strain evidence="1">HS-1</strain>
    </source>
</reference>
<reference evidence="2" key="1">
    <citation type="journal article" date="2014" name="Int. J. Syst. Evol. Microbiol.">
        <title>Complete genome sequence of Corynebacterium casei LMG S-19264T (=DSM 44701T), isolated from a smear-ripened cheese.</title>
        <authorList>
            <consortium name="US DOE Joint Genome Institute (JGI-PGF)"/>
            <person name="Walter F."/>
            <person name="Albersmeier A."/>
            <person name="Kalinowski J."/>
            <person name="Ruckert C."/>
        </authorList>
    </citation>
    <scope>NUCLEOTIDE SEQUENCE</scope>
    <source>
        <strain evidence="2">JCM 31740</strain>
    </source>
</reference>
<dbReference type="AlphaFoldDB" id="A0A348B3I9"/>
<dbReference type="EMBL" id="AP018553">
    <property type="protein sequence ID" value="BBD72741.1"/>
    <property type="molecule type" value="Genomic_DNA"/>
</dbReference>
<reference evidence="3" key="2">
    <citation type="submission" date="2018-04" db="EMBL/GenBank/DDBJ databases">
        <title>Complete genome sequence of Sulfodiicoccus acidiphilus strain HS-1.</title>
        <authorList>
            <person name="Sakai H.D."/>
            <person name="Kurosawa N."/>
        </authorList>
    </citation>
    <scope>NUCLEOTIDE SEQUENCE [LARGE SCALE GENOMIC DNA]</scope>
    <source>
        <strain evidence="3">HS-1</strain>
    </source>
</reference>
<reference evidence="2" key="4">
    <citation type="submission" date="2020-09" db="EMBL/GenBank/DDBJ databases">
        <authorList>
            <person name="Sun Q."/>
            <person name="Ohkuma M."/>
        </authorList>
    </citation>
    <scope>NUCLEOTIDE SEQUENCE</scope>
    <source>
        <strain evidence="2">JCM 31740</strain>
    </source>
</reference>
<keyword evidence="3" id="KW-1185">Reference proteome</keyword>
<name>A0A348B3I9_9CREN</name>
<evidence type="ECO:0000313" key="3">
    <source>
        <dbReference type="Proteomes" id="UP000276741"/>
    </source>
</evidence>
<dbReference type="EMBL" id="BMQS01000009">
    <property type="protein sequence ID" value="GGT95148.1"/>
    <property type="molecule type" value="Genomic_DNA"/>
</dbReference>
<accession>A0A348B3I9</accession>
<protein>
    <submittedName>
        <fullName evidence="1">Uncharacterized protein</fullName>
    </submittedName>
</protein>
<organism evidence="1 3">
    <name type="scientific">Sulfodiicoccus acidiphilus</name>
    <dbReference type="NCBI Taxonomy" id="1670455"/>
    <lineage>
        <taxon>Archaea</taxon>
        <taxon>Thermoproteota</taxon>
        <taxon>Thermoprotei</taxon>
        <taxon>Sulfolobales</taxon>
        <taxon>Sulfolobaceae</taxon>
        <taxon>Sulfodiicoccus</taxon>
    </lineage>
</organism>
<gene>
    <name evidence="2" type="ORF">GCM10007116_10770</name>
    <name evidence="1" type="ORF">HS1genome_1130</name>
</gene>
<dbReference type="GeneID" id="38666643"/>
<evidence type="ECO:0000313" key="1">
    <source>
        <dbReference type="EMBL" id="BBD72741.1"/>
    </source>
</evidence>
<dbReference type="Proteomes" id="UP000276741">
    <property type="component" value="Chromosome"/>
</dbReference>
<evidence type="ECO:0000313" key="2">
    <source>
        <dbReference type="EMBL" id="GGT95148.1"/>
    </source>
</evidence>
<dbReference type="Proteomes" id="UP000616143">
    <property type="component" value="Unassembled WGS sequence"/>
</dbReference>
<dbReference type="KEGG" id="sacd:HS1genome_1130"/>